<comment type="similarity">
    <text evidence="1 6">Belongs to the sigma-70 factor family. ECF subfamily.</text>
</comment>
<dbReference type="SUPFAM" id="SSF88659">
    <property type="entry name" value="Sigma3 and sigma4 domains of RNA polymerase sigma factors"/>
    <property type="match status" value="1"/>
</dbReference>
<dbReference type="Pfam" id="PF08281">
    <property type="entry name" value="Sigma70_r4_2"/>
    <property type="match status" value="1"/>
</dbReference>
<dbReference type="NCBIfam" id="TIGR02937">
    <property type="entry name" value="sigma70-ECF"/>
    <property type="match status" value="1"/>
</dbReference>
<dbReference type="SUPFAM" id="SSF88946">
    <property type="entry name" value="Sigma2 domain of RNA polymerase sigma factors"/>
    <property type="match status" value="1"/>
</dbReference>
<dbReference type="GO" id="GO:0016987">
    <property type="term" value="F:sigma factor activity"/>
    <property type="evidence" value="ECO:0007669"/>
    <property type="project" value="UniProtKB-KW"/>
</dbReference>
<proteinExistence type="inferred from homology"/>
<dbReference type="GO" id="GO:0006352">
    <property type="term" value="P:DNA-templated transcription initiation"/>
    <property type="evidence" value="ECO:0007669"/>
    <property type="project" value="InterPro"/>
</dbReference>
<keyword evidence="4 6" id="KW-0238">DNA-binding</keyword>
<evidence type="ECO:0000313" key="10">
    <source>
        <dbReference type="Proteomes" id="UP000177050"/>
    </source>
</evidence>
<gene>
    <name evidence="9" type="ORF">A3K52_00580</name>
</gene>
<feature type="domain" description="RNA polymerase sigma factor 70 region 4 type 2" evidence="8">
    <location>
        <begin position="124"/>
        <end position="174"/>
    </location>
</feature>
<dbReference type="PROSITE" id="PS01063">
    <property type="entry name" value="SIGMA70_ECF"/>
    <property type="match status" value="1"/>
</dbReference>
<name>A0A1F7KZH7_9BACT</name>
<sequence length="185" mass="22170">MRQTDKLTDEVLVKEILSGKKELFHHLVTRYEVKLRRYILTVTNRKDEVDDILQTVFLKTYKNLPTFNKRLKFSSWIYRITHNESVNLIGSSFIQKFISLPEWFDIGSRDNVEEKIDDEQMKKKLKGCIEQLSMKYKEPLVLFYYEEKTYEEISDILRIPLSNVGVLIHRGRSQVKKICYEKNNR</sequence>
<dbReference type="InterPro" id="IPR014284">
    <property type="entry name" value="RNA_pol_sigma-70_dom"/>
</dbReference>
<evidence type="ECO:0000256" key="6">
    <source>
        <dbReference type="RuleBase" id="RU000716"/>
    </source>
</evidence>
<dbReference type="GO" id="GO:0003677">
    <property type="term" value="F:DNA binding"/>
    <property type="evidence" value="ECO:0007669"/>
    <property type="project" value="UniProtKB-KW"/>
</dbReference>
<dbReference type="PANTHER" id="PTHR43133">
    <property type="entry name" value="RNA POLYMERASE ECF-TYPE SIGMA FACTO"/>
    <property type="match status" value="1"/>
</dbReference>
<dbReference type="InterPro" id="IPR013325">
    <property type="entry name" value="RNA_pol_sigma_r2"/>
</dbReference>
<keyword evidence="2 6" id="KW-0805">Transcription regulation</keyword>
<evidence type="ECO:0000256" key="1">
    <source>
        <dbReference type="ARBA" id="ARBA00010641"/>
    </source>
</evidence>
<dbReference type="Proteomes" id="UP000177050">
    <property type="component" value="Unassembled WGS sequence"/>
</dbReference>
<evidence type="ECO:0000313" key="9">
    <source>
        <dbReference type="EMBL" id="OGK73279.1"/>
    </source>
</evidence>
<protein>
    <recommendedName>
        <fullName evidence="6">RNA polymerase sigma factor</fullName>
    </recommendedName>
</protein>
<dbReference type="CDD" id="cd06171">
    <property type="entry name" value="Sigma70_r4"/>
    <property type="match status" value="1"/>
</dbReference>
<evidence type="ECO:0000259" key="7">
    <source>
        <dbReference type="Pfam" id="PF04542"/>
    </source>
</evidence>
<dbReference type="InterPro" id="IPR013249">
    <property type="entry name" value="RNA_pol_sigma70_r4_t2"/>
</dbReference>
<dbReference type="InterPro" id="IPR000838">
    <property type="entry name" value="RNA_pol_sigma70_ECF_CS"/>
</dbReference>
<comment type="caution">
    <text evidence="9">The sequence shown here is derived from an EMBL/GenBank/DDBJ whole genome shotgun (WGS) entry which is preliminary data.</text>
</comment>
<evidence type="ECO:0000256" key="5">
    <source>
        <dbReference type="ARBA" id="ARBA00023163"/>
    </source>
</evidence>
<dbReference type="InterPro" id="IPR039425">
    <property type="entry name" value="RNA_pol_sigma-70-like"/>
</dbReference>
<dbReference type="EMBL" id="MGBR01000001">
    <property type="protein sequence ID" value="OGK73279.1"/>
    <property type="molecule type" value="Genomic_DNA"/>
</dbReference>
<dbReference type="Gene3D" id="1.10.1740.10">
    <property type="match status" value="1"/>
</dbReference>
<evidence type="ECO:0000256" key="4">
    <source>
        <dbReference type="ARBA" id="ARBA00023125"/>
    </source>
</evidence>
<dbReference type="InterPro" id="IPR036388">
    <property type="entry name" value="WH-like_DNA-bd_sf"/>
</dbReference>
<organism evidence="9 10">
    <name type="scientific">Candidatus Roizmanbacteria bacterium RIFOXYD1_FULL_38_12</name>
    <dbReference type="NCBI Taxonomy" id="1802093"/>
    <lineage>
        <taxon>Bacteria</taxon>
        <taxon>Candidatus Roizmaniibacteriota</taxon>
    </lineage>
</organism>
<accession>A0A1F7KZH7</accession>
<evidence type="ECO:0000259" key="8">
    <source>
        <dbReference type="Pfam" id="PF08281"/>
    </source>
</evidence>
<feature type="domain" description="RNA polymerase sigma-70 region 2" evidence="7">
    <location>
        <begin position="27"/>
        <end position="89"/>
    </location>
</feature>
<dbReference type="PANTHER" id="PTHR43133:SF51">
    <property type="entry name" value="RNA POLYMERASE SIGMA FACTOR"/>
    <property type="match status" value="1"/>
</dbReference>
<keyword evidence="3 6" id="KW-0731">Sigma factor</keyword>
<dbReference type="InterPro" id="IPR007627">
    <property type="entry name" value="RNA_pol_sigma70_r2"/>
</dbReference>
<evidence type="ECO:0000256" key="2">
    <source>
        <dbReference type="ARBA" id="ARBA00023015"/>
    </source>
</evidence>
<dbReference type="InterPro" id="IPR013324">
    <property type="entry name" value="RNA_pol_sigma_r3/r4-like"/>
</dbReference>
<reference evidence="9 10" key="1">
    <citation type="journal article" date="2016" name="Nat. Commun.">
        <title>Thousands of microbial genomes shed light on interconnected biogeochemical processes in an aquifer system.</title>
        <authorList>
            <person name="Anantharaman K."/>
            <person name="Brown C.T."/>
            <person name="Hug L.A."/>
            <person name="Sharon I."/>
            <person name="Castelle C.J."/>
            <person name="Probst A.J."/>
            <person name="Thomas B.C."/>
            <person name="Singh A."/>
            <person name="Wilkins M.J."/>
            <person name="Karaoz U."/>
            <person name="Brodie E.L."/>
            <person name="Williams K.H."/>
            <person name="Hubbard S.S."/>
            <person name="Banfield J.F."/>
        </authorList>
    </citation>
    <scope>NUCLEOTIDE SEQUENCE [LARGE SCALE GENOMIC DNA]</scope>
</reference>
<dbReference type="Pfam" id="PF04542">
    <property type="entry name" value="Sigma70_r2"/>
    <property type="match status" value="1"/>
</dbReference>
<keyword evidence="5 6" id="KW-0804">Transcription</keyword>
<dbReference type="Gene3D" id="1.10.10.10">
    <property type="entry name" value="Winged helix-like DNA-binding domain superfamily/Winged helix DNA-binding domain"/>
    <property type="match status" value="1"/>
</dbReference>
<evidence type="ECO:0000256" key="3">
    <source>
        <dbReference type="ARBA" id="ARBA00023082"/>
    </source>
</evidence>
<dbReference type="AlphaFoldDB" id="A0A1F7KZH7"/>